<keyword evidence="3" id="KW-1185">Reference proteome</keyword>
<feature type="region of interest" description="Disordered" evidence="1">
    <location>
        <begin position="1"/>
        <end position="73"/>
    </location>
</feature>
<protein>
    <submittedName>
        <fullName evidence="2">Uncharacterized protein</fullName>
    </submittedName>
</protein>
<feature type="compositionally biased region" description="Pro residues" evidence="1">
    <location>
        <begin position="52"/>
        <end position="62"/>
    </location>
</feature>
<feature type="region of interest" description="Disordered" evidence="1">
    <location>
        <begin position="153"/>
        <end position="184"/>
    </location>
</feature>
<feature type="region of interest" description="Disordered" evidence="1">
    <location>
        <begin position="86"/>
        <end position="116"/>
    </location>
</feature>
<feature type="compositionally biased region" description="Low complexity" evidence="1">
    <location>
        <begin position="86"/>
        <end position="108"/>
    </location>
</feature>
<reference evidence="2" key="1">
    <citation type="submission" date="2022-03" db="EMBL/GenBank/DDBJ databases">
        <authorList>
            <person name="Martin H S."/>
        </authorList>
    </citation>
    <scope>NUCLEOTIDE SEQUENCE</scope>
</reference>
<organism evidence="2 3">
    <name type="scientific">Iphiclides podalirius</name>
    <name type="common">scarce swallowtail</name>
    <dbReference type="NCBI Taxonomy" id="110791"/>
    <lineage>
        <taxon>Eukaryota</taxon>
        <taxon>Metazoa</taxon>
        <taxon>Ecdysozoa</taxon>
        <taxon>Arthropoda</taxon>
        <taxon>Hexapoda</taxon>
        <taxon>Insecta</taxon>
        <taxon>Pterygota</taxon>
        <taxon>Neoptera</taxon>
        <taxon>Endopterygota</taxon>
        <taxon>Lepidoptera</taxon>
        <taxon>Glossata</taxon>
        <taxon>Ditrysia</taxon>
        <taxon>Papilionoidea</taxon>
        <taxon>Papilionidae</taxon>
        <taxon>Papilioninae</taxon>
        <taxon>Iphiclides</taxon>
    </lineage>
</organism>
<dbReference type="EMBL" id="OW152821">
    <property type="protein sequence ID" value="CAH2075813.1"/>
    <property type="molecule type" value="Genomic_DNA"/>
</dbReference>
<name>A0ABN8J856_9NEOP</name>
<feature type="non-terminal residue" evidence="2">
    <location>
        <position position="199"/>
    </location>
</feature>
<feature type="compositionally biased region" description="Low complexity" evidence="1">
    <location>
        <begin position="9"/>
        <end position="23"/>
    </location>
</feature>
<evidence type="ECO:0000313" key="2">
    <source>
        <dbReference type="EMBL" id="CAH2075813.1"/>
    </source>
</evidence>
<evidence type="ECO:0000313" key="3">
    <source>
        <dbReference type="Proteomes" id="UP000837857"/>
    </source>
</evidence>
<dbReference type="Proteomes" id="UP000837857">
    <property type="component" value="Chromosome 9"/>
</dbReference>
<evidence type="ECO:0000256" key="1">
    <source>
        <dbReference type="SAM" id="MobiDB-lite"/>
    </source>
</evidence>
<proteinExistence type="predicted"/>
<feature type="compositionally biased region" description="Low complexity" evidence="1">
    <location>
        <begin position="154"/>
        <end position="164"/>
    </location>
</feature>
<feature type="compositionally biased region" description="Basic and acidic residues" evidence="1">
    <location>
        <begin position="165"/>
        <end position="184"/>
    </location>
</feature>
<accession>A0ABN8J856</accession>
<gene>
    <name evidence="2" type="ORF">IPOD504_LOCUS17007</name>
</gene>
<sequence>MELNRQRTESSQSRRAARPSAARGRGRAEARGSSETGATQSHLVPDTAGASPAPPRPRPAPAPDEALTGGGRCVAGPRVAQQARQVGAARGLRAQRAPQQRSCRAAHAPPRRQRRAARTARALRRRRRRAPPRREARLAVAGALPRQLCKRRPTVTATTASAANTRRDLTEKRRNRKSEARDATRNFGTVTLGVAYAYS</sequence>